<evidence type="ECO:0000259" key="3">
    <source>
        <dbReference type="Pfam" id="PF17996"/>
    </source>
</evidence>
<evidence type="ECO:0000259" key="2">
    <source>
        <dbReference type="Pfam" id="PF13472"/>
    </source>
</evidence>
<dbReference type="AlphaFoldDB" id="A0A849VE82"/>
<protein>
    <submittedName>
        <fullName evidence="4">SGNH/GDSL hydrolase family protein</fullName>
    </submittedName>
</protein>
<reference evidence="4 5" key="1">
    <citation type="submission" date="2020-04" db="EMBL/GenBank/DDBJ databases">
        <title>Pseudoalteromonas caenipelagi sp. nov., isolated from a tidal flat.</title>
        <authorList>
            <person name="Park S."/>
            <person name="Yoon J.-H."/>
        </authorList>
    </citation>
    <scope>NUCLEOTIDE SEQUENCE [LARGE SCALE GENOMIC DNA]</scope>
    <source>
        <strain evidence="4 5">JBTF-M23</strain>
    </source>
</reference>
<dbReference type="InterPro" id="IPR040794">
    <property type="entry name" value="CE2_N"/>
</dbReference>
<feature type="domain" description="Carbohydrate esterase 2 N-terminal" evidence="3">
    <location>
        <begin position="30"/>
        <end position="129"/>
    </location>
</feature>
<feature type="domain" description="SGNH hydrolase-type esterase" evidence="2">
    <location>
        <begin position="144"/>
        <end position="296"/>
    </location>
</feature>
<feature type="signal peptide" evidence="1">
    <location>
        <begin position="1"/>
        <end position="18"/>
    </location>
</feature>
<evidence type="ECO:0000313" key="5">
    <source>
        <dbReference type="Proteomes" id="UP000586305"/>
    </source>
</evidence>
<dbReference type="InterPro" id="IPR037461">
    <property type="entry name" value="CtCE2-like_dom"/>
</dbReference>
<evidence type="ECO:0000256" key="1">
    <source>
        <dbReference type="SAM" id="SignalP"/>
    </source>
</evidence>
<dbReference type="RefSeq" id="WP_171625116.1">
    <property type="nucleotide sequence ID" value="NZ_JABBPG010000002.1"/>
</dbReference>
<dbReference type="EMBL" id="JABBPG010000002">
    <property type="protein sequence ID" value="NOU50037.1"/>
    <property type="molecule type" value="Genomic_DNA"/>
</dbReference>
<dbReference type="PANTHER" id="PTHR37834">
    <property type="entry name" value="GDSL-LIKE LIPASE/ACYLHYDROLASE DOMAIN PROTEIN (AFU_ORTHOLOGUE AFUA_2G00620)"/>
    <property type="match status" value="1"/>
</dbReference>
<dbReference type="Gene3D" id="3.40.50.1110">
    <property type="entry name" value="SGNH hydrolase"/>
    <property type="match status" value="1"/>
</dbReference>
<dbReference type="Proteomes" id="UP000586305">
    <property type="component" value="Unassembled WGS sequence"/>
</dbReference>
<dbReference type="GO" id="GO:0052689">
    <property type="term" value="F:carboxylic ester hydrolase activity"/>
    <property type="evidence" value="ECO:0007669"/>
    <property type="project" value="InterPro"/>
</dbReference>
<dbReference type="Pfam" id="PF13472">
    <property type="entry name" value="Lipase_GDSL_2"/>
    <property type="match status" value="1"/>
</dbReference>
<dbReference type="InterPro" id="IPR036514">
    <property type="entry name" value="SGNH_hydro_sf"/>
</dbReference>
<dbReference type="SUPFAM" id="SSF52266">
    <property type="entry name" value="SGNH hydrolase"/>
    <property type="match status" value="1"/>
</dbReference>
<keyword evidence="4" id="KW-0378">Hydrolase</keyword>
<keyword evidence="1" id="KW-0732">Signal</keyword>
<dbReference type="CDD" id="cd01831">
    <property type="entry name" value="Endoglucanase_E_like"/>
    <property type="match status" value="1"/>
</dbReference>
<dbReference type="InterPro" id="IPR052762">
    <property type="entry name" value="PCW_deacetylase/CE"/>
</dbReference>
<keyword evidence="5" id="KW-1185">Reference proteome</keyword>
<dbReference type="Gene3D" id="2.60.120.260">
    <property type="entry name" value="Galactose-binding domain-like"/>
    <property type="match status" value="1"/>
</dbReference>
<gene>
    <name evidence="4" type="ORF">HG263_05730</name>
</gene>
<proteinExistence type="predicted"/>
<dbReference type="InterPro" id="IPR013830">
    <property type="entry name" value="SGNH_hydro"/>
</dbReference>
<sequence>MYKAIMLLGALFSAISFAGSVPATHHGVIYEGRVVKQYQQGHVSINWPGSNFKTKLNGNSLHVTMIGLGNQFDVMIDGVLHKKIVTDYSGQPQKFELFKALEPKIVEIEVVKRSEDTSNFSEILSFDVEGSLEGIWQQQKHILFIGDSISAGFGSESNKRECTWQEVQQTSNARLAFPYISSQMLESTLTQVSMSGLGLVRNWSGNQPHHTITHYLDKAGALFEDNREFEDRFPNLIVIEVGTNDFSTDPQVHEPWQNIQEVKQAWIKRMVEFVGMIRARYPKQPIVFMPRPAYPYDFIIPATDEAISKLKVKGESDLYSHTFYSALSGCVWHPTEQEQKEIAEQLVNFINSNKIM</sequence>
<comment type="caution">
    <text evidence="4">The sequence shown here is derived from an EMBL/GenBank/DDBJ whole genome shotgun (WGS) entry which is preliminary data.</text>
</comment>
<accession>A0A849VE82</accession>
<evidence type="ECO:0000313" key="4">
    <source>
        <dbReference type="EMBL" id="NOU50037.1"/>
    </source>
</evidence>
<name>A0A849VE82_9GAMM</name>
<organism evidence="4 5">
    <name type="scientific">Pseudoalteromonas caenipelagi</name>
    <dbReference type="NCBI Taxonomy" id="2726988"/>
    <lineage>
        <taxon>Bacteria</taxon>
        <taxon>Pseudomonadati</taxon>
        <taxon>Pseudomonadota</taxon>
        <taxon>Gammaproteobacteria</taxon>
        <taxon>Alteromonadales</taxon>
        <taxon>Pseudoalteromonadaceae</taxon>
        <taxon>Pseudoalteromonas</taxon>
    </lineage>
</organism>
<dbReference type="Pfam" id="PF17996">
    <property type="entry name" value="CE2_N"/>
    <property type="match status" value="1"/>
</dbReference>
<dbReference type="PANTHER" id="PTHR37834:SF2">
    <property type="entry name" value="ESTERASE, SGNH HYDROLASE-TYPE"/>
    <property type="match status" value="1"/>
</dbReference>
<feature type="chain" id="PRO_5032310768" evidence="1">
    <location>
        <begin position="19"/>
        <end position="356"/>
    </location>
</feature>